<evidence type="ECO:0000256" key="2">
    <source>
        <dbReference type="SAM" id="SignalP"/>
    </source>
</evidence>
<organism evidence="4 5">
    <name type="scientific">Flavobacterium jejuense</name>
    <dbReference type="NCBI Taxonomy" id="1544455"/>
    <lineage>
        <taxon>Bacteria</taxon>
        <taxon>Pseudomonadati</taxon>
        <taxon>Bacteroidota</taxon>
        <taxon>Flavobacteriia</taxon>
        <taxon>Flavobacteriales</taxon>
        <taxon>Flavobacteriaceae</taxon>
        <taxon>Flavobacterium</taxon>
    </lineage>
</organism>
<dbReference type="RefSeq" id="WP_140961682.1">
    <property type="nucleotide sequence ID" value="NZ_VEVQ02000004.1"/>
</dbReference>
<name>A0ABX0IQY1_9FLAO</name>
<dbReference type="EMBL" id="VEVQ02000004">
    <property type="protein sequence ID" value="NHN25480.1"/>
    <property type="molecule type" value="Genomic_DNA"/>
</dbReference>
<evidence type="ECO:0000313" key="3">
    <source>
        <dbReference type="EMBL" id="NHN25479.1"/>
    </source>
</evidence>
<keyword evidence="5" id="KW-1185">Reference proteome</keyword>
<reference evidence="5" key="1">
    <citation type="submission" date="2019-05" db="EMBL/GenBank/DDBJ databases">
        <title>Flavobacterium profundi sp. nov., isolated from a deep-sea seamount.</title>
        <authorList>
            <person name="Zhang D.-C."/>
        </authorList>
    </citation>
    <scope>NUCLEOTIDE SEQUENCE [LARGE SCALE GENOMIC DNA]</scope>
    <source>
        <strain evidence="5">EC11</strain>
    </source>
</reference>
<reference evidence="4 5" key="2">
    <citation type="submission" date="2019-05" db="EMBL/GenBank/DDBJ databases">
        <authorList>
            <person name="Lianzixin W."/>
        </authorList>
    </citation>
    <scope>NUCLEOTIDE SEQUENCE [LARGE SCALE GENOMIC DNA]</scope>
    <source>
        <strain evidence="4 5">EC11</strain>
    </source>
</reference>
<accession>A0ABX0IQY1</accession>
<feature type="signal peptide" evidence="2">
    <location>
        <begin position="1"/>
        <end position="27"/>
    </location>
</feature>
<sequence length="59" mass="6474">MKKTIFTLAIILTVSLLSVSCTTDSYDADMERNNTSSVHTDDLGQTDAETDPIIIPKKD</sequence>
<evidence type="ECO:0008006" key="6">
    <source>
        <dbReference type="Google" id="ProtNLM"/>
    </source>
</evidence>
<evidence type="ECO:0000313" key="5">
    <source>
        <dbReference type="Proteomes" id="UP000817854"/>
    </source>
</evidence>
<dbReference type="EMBL" id="VEVQ02000004">
    <property type="protein sequence ID" value="NHN25479.1"/>
    <property type="molecule type" value="Genomic_DNA"/>
</dbReference>
<gene>
    <name evidence="3" type="ORF">FIA58_007300</name>
    <name evidence="4" type="ORF">FIA58_007305</name>
</gene>
<comment type="caution">
    <text evidence="4">The sequence shown here is derived from an EMBL/GenBank/DDBJ whole genome shotgun (WGS) entry which is preliminary data.</text>
</comment>
<dbReference type="Proteomes" id="UP000817854">
    <property type="component" value="Unassembled WGS sequence"/>
</dbReference>
<reference evidence="4 5" key="3">
    <citation type="submission" date="2020-02" db="EMBL/GenBank/DDBJ databases">
        <title>Flavobacterium profundi sp. nov., isolated from a deep-sea seamount.</title>
        <authorList>
            <person name="Zhang D.-C."/>
        </authorList>
    </citation>
    <scope>NUCLEOTIDE SEQUENCE [LARGE SCALE GENOMIC DNA]</scope>
    <source>
        <strain evidence="4 5">EC11</strain>
    </source>
</reference>
<evidence type="ECO:0000256" key="1">
    <source>
        <dbReference type="SAM" id="MobiDB-lite"/>
    </source>
</evidence>
<evidence type="ECO:0000313" key="4">
    <source>
        <dbReference type="EMBL" id="NHN25480.1"/>
    </source>
</evidence>
<keyword evidence="2" id="KW-0732">Signal</keyword>
<proteinExistence type="predicted"/>
<dbReference type="PROSITE" id="PS51257">
    <property type="entry name" value="PROKAR_LIPOPROTEIN"/>
    <property type="match status" value="1"/>
</dbReference>
<feature type="region of interest" description="Disordered" evidence="1">
    <location>
        <begin position="26"/>
        <end position="59"/>
    </location>
</feature>
<feature type="chain" id="PRO_5045033902" description="Secreted protein" evidence="2">
    <location>
        <begin position="28"/>
        <end position="59"/>
    </location>
</feature>
<protein>
    <recommendedName>
        <fullName evidence="6">Secreted protein</fullName>
    </recommendedName>
</protein>